<evidence type="ECO:0000256" key="1">
    <source>
        <dbReference type="ARBA" id="ARBA00023015"/>
    </source>
</evidence>
<dbReference type="PROSITE" id="PS01117">
    <property type="entry name" value="HTH_MARR_1"/>
    <property type="match status" value="1"/>
</dbReference>
<organism evidence="5 6">
    <name type="scientific">Novosphingobium kunmingense</name>
    <dbReference type="NCBI Taxonomy" id="1211806"/>
    <lineage>
        <taxon>Bacteria</taxon>
        <taxon>Pseudomonadati</taxon>
        <taxon>Pseudomonadota</taxon>
        <taxon>Alphaproteobacteria</taxon>
        <taxon>Sphingomonadales</taxon>
        <taxon>Sphingomonadaceae</taxon>
        <taxon>Novosphingobium</taxon>
    </lineage>
</organism>
<name>A0A2N0HKM6_9SPHN</name>
<dbReference type="AlphaFoldDB" id="A0A2N0HKM6"/>
<dbReference type="GO" id="GO:0003700">
    <property type="term" value="F:DNA-binding transcription factor activity"/>
    <property type="evidence" value="ECO:0007669"/>
    <property type="project" value="InterPro"/>
</dbReference>
<dbReference type="PANTHER" id="PTHR33164:SF57">
    <property type="entry name" value="MARR-FAMILY TRANSCRIPTIONAL REGULATOR"/>
    <property type="match status" value="1"/>
</dbReference>
<evidence type="ECO:0000256" key="2">
    <source>
        <dbReference type="ARBA" id="ARBA00023125"/>
    </source>
</evidence>
<reference evidence="5 6" key="1">
    <citation type="submission" date="2017-11" db="EMBL/GenBank/DDBJ databases">
        <title>Genomic Encyclopedia of Type Strains, Phase III (KMG-III): the genomes of soil and plant-associated and newly described type strains.</title>
        <authorList>
            <person name="Whitman W."/>
        </authorList>
    </citation>
    <scope>NUCLEOTIDE SEQUENCE [LARGE SCALE GENOMIC DNA]</scope>
    <source>
        <strain evidence="5 6">CGMCC 1.12274</strain>
    </source>
</reference>
<evidence type="ECO:0000313" key="6">
    <source>
        <dbReference type="Proteomes" id="UP000232587"/>
    </source>
</evidence>
<proteinExistence type="predicted"/>
<dbReference type="InterPro" id="IPR036390">
    <property type="entry name" value="WH_DNA-bd_sf"/>
</dbReference>
<dbReference type="RefSeq" id="WP_100867172.1">
    <property type="nucleotide sequence ID" value="NZ_PHUF01000003.1"/>
</dbReference>
<dbReference type="InterPro" id="IPR036388">
    <property type="entry name" value="WH-like_DNA-bd_sf"/>
</dbReference>
<sequence length="155" mass="17194">MTTPNPATHARLAEFLPYLLSIASNAVSDRIADEYRSRFGLKIPEWRVMAVLGDAGAMTQRSLVGATRMDKVAVNRACKVLEERDLITRSPNDRDGRSHHLELTMAGKAMHGSIMPIALAMERRLFSALDPAERMQFKSLLARITEAAGKMESPE</sequence>
<feature type="domain" description="HTH marR-type" evidence="4">
    <location>
        <begin position="13"/>
        <end position="146"/>
    </location>
</feature>
<dbReference type="Proteomes" id="UP000232587">
    <property type="component" value="Unassembled WGS sequence"/>
</dbReference>
<gene>
    <name evidence="5" type="ORF">B0I00_1743</name>
</gene>
<dbReference type="SUPFAM" id="SSF46785">
    <property type="entry name" value="Winged helix' DNA-binding domain"/>
    <property type="match status" value="1"/>
</dbReference>
<dbReference type="PROSITE" id="PS50995">
    <property type="entry name" value="HTH_MARR_2"/>
    <property type="match status" value="1"/>
</dbReference>
<evidence type="ECO:0000259" key="4">
    <source>
        <dbReference type="PROSITE" id="PS50995"/>
    </source>
</evidence>
<dbReference type="OrthoDB" id="8906692at2"/>
<dbReference type="GO" id="GO:0006950">
    <property type="term" value="P:response to stress"/>
    <property type="evidence" value="ECO:0007669"/>
    <property type="project" value="TreeGrafter"/>
</dbReference>
<protein>
    <submittedName>
        <fullName evidence="5">MarR family transcriptional regulator</fullName>
    </submittedName>
</protein>
<dbReference type="SMART" id="SM00347">
    <property type="entry name" value="HTH_MARR"/>
    <property type="match status" value="1"/>
</dbReference>
<dbReference type="Gene3D" id="1.10.10.10">
    <property type="entry name" value="Winged helix-like DNA-binding domain superfamily/Winged helix DNA-binding domain"/>
    <property type="match status" value="1"/>
</dbReference>
<comment type="caution">
    <text evidence="5">The sequence shown here is derived from an EMBL/GenBank/DDBJ whole genome shotgun (WGS) entry which is preliminary data.</text>
</comment>
<keyword evidence="1" id="KW-0805">Transcription regulation</keyword>
<keyword evidence="2" id="KW-0238">DNA-binding</keyword>
<dbReference type="Pfam" id="PF12802">
    <property type="entry name" value="MarR_2"/>
    <property type="match status" value="1"/>
</dbReference>
<dbReference type="EMBL" id="PHUF01000003">
    <property type="protein sequence ID" value="PKB19507.1"/>
    <property type="molecule type" value="Genomic_DNA"/>
</dbReference>
<evidence type="ECO:0000256" key="3">
    <source>
        <dbReference type="ARBA" id="ARBA00023163"/>
    </source>
</evidence>
<dbReference type="InterPro" id="IPR023187">
    <property type="entry name" value="Tscrpt_reg_MarR-type_CS"/>
</dbReference>
<accession>A0A2N0HKM6</accession>
<evidence type="ECO:0000313" key="5">
    <source>
        <dbReference type="EMBL" id="PKB19507.1"/>
    </source>
</evidence>
<keyword evidence="6" id="KW-1185">Reference proteome</keyword>
<dbReference type="InterPro" id="IPR000835">
    <property type="entry name" value="HTH_MarR-typ"/>
</dbReference>
<dbReference type="GO" id="GO:0003677">
    <property type="term" value="F:DNA binding"/>
    <property type="evidence" value="ECO:0007669"/>
    <property type="project" value="UniProtKB-KW"/>
</dbReference>
<dbReference type="InterPro" id="IPR039422">
    <property type="entry name" value="MarR/SlyA-like"/>
</dbReference>
<keyword evidence="3" id="KW-0804">Transcription</keyword>
<dbReference type="PANTHER" id="PTHR33164">
    <property type="entry name" value="TRANSCRIPTIONAL REGULATOR, MARR FAMILY"/>
    <property type="match status" value="1"/>
</dbReference>